<organism evidence="1 2">
    <name type="scientific">Trachipleistophora hominis</name>
    <name type="common">Microsporidian parasite</name>
    <dbReference type="NCBI Taxonomy" id="72359"/>
    <lineage>
        <taxon>Eukaryota</taxon>
        <taxon>Fungi</taxon>
        <taxon>Fungi incertae sedis</taxon>
        <taxon>Microsporidia</taxon>
        <taxon>Pleistophoridae</taxon>
        <taxon>Trachipleistophora</taxon>
    </lineage>
</organism>
<evidence type="ECO:0000313" key="1">
    <source>
        <dbReference type="EMBL" id="ELQ74679.1"/>
    </source>
</evidence>
<sequence length="77" mass="8798">VDIKPLNDSAILNCEEIEDLLDVLNVELMKISDLNNNICEFKKITTKRKTDVRAKDSKMSKSSAVKELKKHKNVQIL</sequence>
<dbReference type="InParanoid" id="L7JTF7"/>
<dbReference type="VEuPathDB" id="MicrosporidiaDB:THOM_2403"/>
<dbReference type="Proteomes" id="UP000011185">
    <property type="component" value="Unassembled WGS sequence"/>
</dbReference>
<keyword evidence="2" id="KW-1185">Reference proteome</keyword>
<feature type="non-terminal residue" evidence="1">
    <location>
        <position position="1"/>
    </location>
</feature>
<accession>L7JTF7</accession>
<reference evidence="1 2" key="1">
    <citation type="journal article" date="2012" name="PLoS Pathog.">
        <title>The genome of the obligate intracellular parasite Trachipleistophora hominis: new insights into microsporidian genome dynamics and reductive evolution.</title>
        <authorList>
            <person name="Heinz E."/>
            <person name="Williams T.A."/>
            <person name="Nakjang S."/>
            <person name="Noel C.J."/>
            <person name="Swan D.C."/>
            <person name="Goldberg A.V."/>
            <person name="Harris S.R."/>
            <person name="Weinmaier T."/>
            <person name="Markert S."/>
            <person name="Becher D."/>
            <person name="Bernhardt J."/>
            <person name="Dagan T."/>
            <person name="Hacker C."/>
            <person name="Lucocq J.M."/>
            <person name="Schweder T."/>
            <person name="Rattei T."/>
            <person name="Hall N."/>
            <person name="Hirt R.P."/>
            <person name="Embley T.M."/>
        </authorList>
    </citation>
    <scope>NUCLEOTIDE SEQUENCE [LARGE SCALE GENOMIC DNA]</scope>
</reference>
<dbReference type="AlphaFoldDB" id="L7JTF7"/>
<name>L7JTF7_TRAHO</name>
<proteinExistence type="predicted"/>
<dbReference type="HOGENOM" id="CLU_2644900_0_0_1"/>
<dbReference type="STRING" id="72359.L7JTF7"/>
<gene>
    <name evidence="1" type="ORF">THOM_2403</name>
</gene>
<evidence type="ECO:0000313" key="2">
    <source>
        <dbReference type="Proteomes" id="UP000011185"/>
    </source>
</evidence>
<protein>
    <submittedName>
        <fullName evidence="1">Uncharacterized protein</fullName>
    </submittedName>
</protein>
<dbReference type="EMBL" id="JH994031">
    <property type="protein sequence ID" value="ELQ74679.1"/>
    <property type="molecule type" value="Genomic_DNA"/>
</dbReference>